<dbReference type="OrthoDB" id="1682640at2"/>
<accession>A0A1G9H8X9</accession>
<dbReference type="InterPro" id="IPR011335">
    <property type="entry name" value="Restrct_endonuc-II-like"/>
</dbReference>
<sequence>MKEKVIQEKIIQYLKQLPEVWFFKTHGGMYQVAGIPDIILCYKGNFIALEIKRPRGKATKLQEKVLRDIAKAGGVTAVVYGVEDVKRVIQQVPTEEG</sequence>
<dbReference type="RefSeq" id="WP_090554269.1">
    <property type="nucleotide sequence ID" value="NZ_FNFP01000008.1"/>
</dbReference>
<evidence type="ECO:0000256" key="3">
    <source>
        <dbReference type="ARBA" id="ARBA00022801"/>
    </source>
</evidence>
<dbReference type="GO" id="GO:0004518">
    <property type="term" value="F:nuclease activity"/>
    <property type="evidence" value="ECO:0007669"/>
    <property type="project" value="UniProtKB-KW"/>
</dbReference>
<dbReference type="Gene3D" id="3.40.1350.10">
    <property type="match status" value="1"/>
</dbReference>
<evidence type="ECO:0000259" key="4">
    <source>
        <dbReference type="SMART" id="SM00990"/>
    </source>
</evidence>
<dbReference type="SMART" id="SM00990">
    <property type="entry name" value="VRR_NUC"/>
    <property type="match status" value="1"/>
</dbReference>
<gene>
    <name evidence="5" type="ORF">SAMN05660472_02587</name>
</gene>
<reference evidence="5 6" key="1">
    <citation type="submission" date="2016-10" db="EMBL/GenBank/DDBJ databases">
        <authorList>
            <person name="de Groot N.N."/>
        </authorList>
    </citation>
    <scope>NUCLEOTIDE SEQUENCE [LARGE SCALE GENOMIC DNA]</scope>
    <source>
        <strain evidence="5 6">DSM 18346</strain>
    </source>
</reference>
<dbReference type="STRING" id="393762.SAMN05660472_02587"/>
<dbReference type="SUPFAM" id="SSF52980">
    <property type="entry name" value="Restriction endonuclease-like"/>
    <property type="match status" value="1"/>
</dbReference>
<dbReference type="GO" id="GO:0003676">
    <property type="term" value="F:nucleic acid binding"/>
    <property type="evidence" value="ECO:0007669"/>
    <property type="project" value="InterPro"/>
</dbReference>
<evidence type="ECO:0000256" key="2">
    <source>
        <dbReference type="ARBA" id="ARBA00022722"/>
    </source>
</evidence>
<dbReference type="InterPro" id="IPR011856">
    <property type="entry name" value="tRNA_endonuc-like_dom_sf"/>
</dbReference>
<proteinExistence type="predicted"/>
<evidence type="ECO:0000256" key="1">
    <source>
        <dbReference type="ARBA" id="ARBA00001946"/>
    </source>
</evidence>
<dbReference type="AlphaFoldDB" id="A0A1G9H8X9"/>
<feature type="domain" description="VRR-NUC" evidence="4">
    <location>
        <begin position="1"/>
        <end position="83"/>
    </location>
</feature>
<keyword evidence="2" id="KW-0540">Nuclease</keyword>
<dbReference type="InterPro" id="IPR014883">
    <property type="entry name" value="VRR_NUC"/>
</dbReference>
<evidence type="ECO:0000313" key="5">
    <source>
        <dbReference type="EMBL" id="SDL09352.1"/>
    </source>
</evidence>
<keyword evidence="3" id="KW-0378">Hydrolase</keyword>
<keyword evidence="6" id="KW-1185">Reference proteome</keyword>
<comment type="cofactor">
    <cofactor evidence="1">
        <name>Mg(2+)</name>
        <dbReference type="ChEBI" id="CHEBI:18420"/>
    </cofactor>
</comment>
<evidence type="ECO:0000313" key="6">
    <source>
        <dbReference type="Proteomes" id="UP000198718"/>
    </source>
</evidence>
<dbReference type="GO" id="GO:0016788">
    <property type="term" value="F:hydrolase activity, acting on ester bonds"/>
    <property type="evidence" value="ECO:0007669"/>
    <property type="project" value="InterPro"/>
</dbReference>
<name>A0A1G9H8X9_9FIRM</name>
<organism evidence="5 6">
    <name type="scientific">Natronincola ferrireducens</name>
    <dbReference type="NCBI Taxonomy" id="393762"/>
    <lineage>
        <taxon>Bacteria</taxon>
        <taxon>Bacillati</taxon>
        <taxon>Bacillota</taxon>
        <taxon>Clostridia</taxon>
        <taxon>Peptostreptococcales</taxon>
        <taxon>Natronincolaceae</taxon>
        <taxon>Natronincola</taxon>
    </lineage>
</organism>
<dbReference type="Proteomes" id="UP000198718">
    <property type="component" value="Unassembled WGS sequence"/>
</dbReference>
<protein>
    <submittedName>
        <fullName evidence="5">VRR-NUC domain-containing protein</fullName>
    </submittedName>
</protein>
<dbReference type="EMBL" id="FNFP01000008">
    <property type="protein sequence ID" value="SDL09352.1"/>
    <property type="molecule type" value="Genomic_DNA"/>
</dbReference>